<dbReference type="Gene3D" id="3.90.550.10">
    <property type="entry name" value="Spore Coat Polysaccharide Biosynthesis Protein SpsA, Chain A"/>
    <property type="match status" value="1"/>
</dbReference>
<dbReference type="InterPro" id="IPR001173">
    <property type="entry name" value="Glyco_trans_2-like"/>
</dbReference>
<name>A0A1Q5Q553_9ACTO</name>
<dbReference type="PANTHER" id="PTHR43685">
    <property type="entry name" value="GLYCOSYLTRANSFERASE"/>
    <property type="match status" value="1"/>
</dbReference>
<reference evidence="3" key="1">
    <citation type="submission" date="2016-12" db="EMBL/GenBank/DDBJ databases">
        <authorList>
            <person name="Meng X."/>
        </authorList>
    </citation>
    <scope>NUCLEOTIDE SEQUENCE [LARGE SCALE GENOMIC DNA]</scope>
    <source>
        <strain evidence="3">DSM 19116</strain>
    </source>
</reference>
<dbReference type="EMBL" id="MQVR01000004">
    <property type="protein sequence ID" value="OKL54955.1"/>
    <property type="molecule type" value="Genomic_DNA"/>
</dbReference>
<dbReference type="PANTHER" id="PTHR43685:SF2">
    <property type="entry name" value="GLYCOSYLTRANSFERASE 2-LIKE DOMAIN-CONTAINING PROTEIN"/>
    <property type="match status" value="1"/>
</dbReference>
<evidence type="ECO:0000313" key="3">
    <source>
        <dbReference type="Proteomes" id="UP000185628"/>
    </source>
</evidence>
<dbReference type="Proteomes" id="UP000185628">
    <property type="component" value="Unassembled WGS sequence"/>
</dbReference>
<sequence>MTSVIAVVVAYNRRDLLAQTLDGLASQDRPVDGVVVIDNASTDDSGELARAHDVVTEVVTMTENFGGAGGFAAGMARAVVQHDADLVWVMDDDTIPTPTALSALLKARTDYPGTPAILASRAVWSDGREHPMNTPRNRPGASRELIAAARAIGARQIRSASFVSILIDARAIWEDGLPEADFFLWNDDFEYTARLLRYRVGLFVPDSVVHHLTRTFGASETDPGARFYNEVRNKIWLFTRSEAFGPVERLLYGGRSVLRWGQTVYASGQRGTLLKHARRGMKDAGKAPTPVEVVLANTPVADEVRVIQARAGRIHG</sequence>
<evidence type="ECO:0000313" key="2">
    <source>
        <dbReference type="EMBL" id="OKL54955.1"/>
    </source>
</evidence>
<dbReference type="RefSeq" id="WP_073715613.1">
    <property type="nucleotide sequence ID" value="NZ_MQVR01000004.1"/>
</dbReference>
<dbReference type="SUPFAM" id="SSF53448">
    <property type="entry name" value="Nucleotide-diphospho-sugar transferases"/>
    <property type="match status" value="1"/>
</dbReference>
<evidence type="ECO:0000259" key="1">
    <source>
        <dbReference type="Pfam" id="PF00535"/>
    </source>
</evidence>
<accession>A0A1Q5Q553</accession>
<dbReference type="GO" id="GO:0016740">
    <property type="term" value="F:transferase activity"/>
    <property type="evidence" value="ECO:0007669"/>
    <property type="project" value="UniProtKB-KW"/>
</dbReference>
<protein>
    <submittedName>
        <fullName evidence="2">Glycosyl transferase</fullName>
    </submittedName>
</protein>
<keyword evidence="2" id="KW-0808">Transferase</keyword>
<dbReference type="STRING" id="208480.SAMN02910418_00114"/>
<dbReference type="InterPro" id="IPR050834">
    <property type="entry name" value="Glycosyltransf_2"/>
</dbReference>
<proteinExistence type="predicted"/>
<dbReference type="OrthoDB" id="7665907at2"/>
<organism evidence="2 3">
    <name type="scientific">Bowdeniella nasicola</name>
    <dbReference type="NCBI Taxonomy" id="208480"/>
    <lineage>
        <taxon>Bacteria</taxon>
        <taxon>Bacillati</taxon>
        <taxon>Actinomycetota</taxon>
        <taxon>Actinomycetes</taxon>
        <taxon>Actinomycetales</taxon>
        <taxon>Actinomycetaceae</taxon>
        <taxon>Bowdeniella</taxon>
    </lineage>
</organism>
<dbReference type="InterPro" id="IPR029044">
    <property type="entry name" value="Nucleotide-diphossugar_trans"/>
</dbReference>
<keyword evidence="3" id="KW-1185">Reference proteome</keyword>
<dbReference type="Pfam" id="PF00535">
    <property type="entry name" value="Glycos_transf_2"/>
    <property type="match status" value="1"/>
</dbReference>
<feature type="domain" description="Glycosyltransferase 2-like" evidence="1">
    <location>
        <begin position="7"/>
        <end position="110"/>
    </location>
</feature>
<dbReference type="AlphaFoldDB" id="A0A1Q5Q553"/>
<gene>
    <name evidence="2" type="ORF">BSZ39_01375</name>
</gene>
<comment type="caution">
    <text evidence="2">The sequence shown here is derived from an EMBL/GenBank/DDBJ whole genome shotgun (WGS) entry which is preliminary data.</text>
</comment>